<dbReference type="EMBL" id="UYSU01045049">
    <property type="protein sequence ID" value="VDM05095.1"/>
    <property type="molecule type" value="Genomic_DNA"/>
</dbReference>
<name>A0A3P7F5R5_SCHSO</name>
<protein>
    <submittedName>
        <fullName evidence="1">Uncharacterized protein</fullName>
    </submittedName>
</protein>
<proteinExistence type="predicted"/>
<dbReference type="OrthoDB" id="6289195at2759"/>
<dbReference type="AlphaFoldDB" id="A0A3P7F5R5"/>
<keyword evidence="2" id="KW-1185">Reference proteome</keyword>
<evidence type="ECO:0000313" key="2">
    <source>
        <dbReference type="Proteomes" id="UP000275846"/>
    </source>
</evidence>
<dbReference type="Proteomes" id="UP000275846">
    <property type="component" value="Unassembled WGS sequence"/>
</dbReference>
<organism evidence="1 2">
    <name type="scientific">Schistocephalus solidus</name>
    <name type="common">Tapeworm</name>
    <dbReference type="NCBI Taxonomy" id="70667"/>
    <lineage>
        <taxon>Eukaryota</taxon>
        <taxon>Metazoa</taxon>
        <taxon>Spiralia</taxon>
        <taxon>Lophotrochozoa</taxon>
        <taxon>Platyhelminthes</taxon>
        <taxon>Cestoda</taxon>
        <taxon>Eucestoda</taxon>
        <taxon>Diphyllobothriidea</taxon>
        <taxon>Diphyllobothriidae</taxon>
        <taxon>Schistocephalus</taxon>
    </lineage>
</organism>
<sequence>MHGDSHYSGLIYLKSEELGDAAKCREVCANKAEKQSIKQKASVCDEQQTECWPLKYFSEPGVTDAFTALVHCMDDCYEAIGQDIIAYYLHRDSHYSRRMYFKSEELGDAAKCREVCANKGTHTIMRQVSVYDEQKTEYWPLKYFHAPGETDAFTAMIECLDGCYVATNQDNVAYYVDRDPQYSGRMYFKPEELGDAAECREICANKAGDLIEEATAKFCMAYAKNCISYKYFGRWGYDENFELHLWCINACNFVDKGKLIYCLII</sequence>
<accession>A0A3P7F5R5</accession>
<reference evidence="1 2" key="1">
    <citation type="submission" date="2018-11" db="EMBL/GenBank/DDBJ databases">
        <authorList>
            <consortium name="Pathogen Informatics"/>
        </authorList>
    </citation>
    <scope>NUCLEOTIDE SEQUENCE [LARGE SCALE GENOMIC DNA]</scope>
    <source>
        <strain evidence="1 2">NST_G2</strain>
    </source>
</reference>
<gene>
    <name evidence="1" type="ORF">SSLN_LOCUS18709</name>
</gene>
<evidence type="ECO:0000313" key="1">
    <source>
        <dbReference type="EMBL" id="VDM05095.1"/>
    </source>
</evidence>